<evidence type="ECO:0000313" key="9">
    <source>
        <dbReference type="EMBL" id="SEQ42387.1"/>
    </source>
</evidence>
<keyword evidence="4 7" id="KW-0812">Transmembrane</keyword>
<dbReference type="InterPro" id="IPR003416">
    <property type="entry name" value="MgtC/SapB/SrpB/YhiD_fam"/>
</dbReference>
<dbReference type="RefSeq" id="WP_092496096.1">
    <property type="nucleotide sequence ID" value="NZ_FOFG01000004.1"/>
</dbReference>
<feature type="transmembrane region" description="Helical" evidence="7">
    <location>
        <begin position="42"/>
        <end position="64"/>
    </location>
</feature>
<feature type="transmembrane region" description="Helical" evidence="7">
    <location>
        <begin position="124"/>
        <end position="142"/>
    </location>
</feature>
<evidence type="ECO:0000256" key="7">
    <source>
        <dbReference type="RuleBase" id="RU365041"/>
    </source>
</evidence>
<protein>
    <recommendedName>
        <fullName evidence="7">Protein MgtC</fullName>
    </recommendedName>
</protein>
<evidence type="ECO:0000259" key="8">
    <source>
        <dbReference type="Pfam" id="PF02308"/>
    </source>
</evidence>
<sequence length="240" mass="25769">MGGMPANLTWADIAIRLVLTAVAGGLIGLNREPGHAAGIRTLMLLSLASALTMIEVNLLLPTAGRAADSFVNFDPMRLPLGLLSGMGFLGAAAIIHRGSLIMGATTAATLWFATVMGLCFGGGQIGLGLLALALGMVVLWGLKWVKLLIPEEYRVVLSVADENGALDEPELMRRLGEDGFSITDRRFAFLDEGRKRDLRYELKWRGRPKQGGAVPAWLEQVARRPGVTKVAWSPHSTIVD</sequence>
<dbReference type="Pfam" id="PF02308">
    <property type="entry name" value="MgtC"/>
    <property type="match status" value="1"/>
</dbReference>
<keyword evidence="7" id="KW-0997">Cell inner membrane</keyword>
<feature type="transmembrane region" description="Helical" evidence="7">
    <location>
        <begin position="76"/>
        <end position="95"/>
    </location>
</feature>
<proteinExistence type="inferred from homology"/>
<evidence type="ECO:0000256" key="1">
    <source>
        <dbReference type="ARBA" id="ARBA00004651"/>
    </source>
</evidence>
<dbReference type="PANTHER" id="PTHR33778">
    <property type="entry name" value="PROTEIN MGTC"/>
    <property type="match status" value="1"/>
</dbReference>
<evidence type="ECO:0000256" key="4">
    <source>
        <dbReference type="ARBA" id="ARBA00022692"/>
    </source>
</evidence>
<dbReference type="OrthoDB" id="9811198at2"/>
<evidence type="ECO:0000256" key="3">
    <source>
        <dbReference type="ARBA" id="ARBA00022475"/>
    </source>
</evidence>
<feature type="domain" description="MgtC/SapB/SrpB/YhiD N-terminal" evidence="8">
    <location>
        <begin position="17"/>
        <end position="146"/>
    </location>
</feature>
<dbReference type="Proteomes" id="UP000199647">
    <property type="component" value="Unassembled WGS sequence"/>
</dbReference>
<keyword evidence="10" id="KW-1185">Reference proteome</keyword>
<accession>A0A1H9FX24</accession>
<name>A0A1H9FX24_9HYPH</name>
<reference evidence="9 10" key="1">
    <citation type="submission" date="2016-10" db="EMBL/GenBank/DDBJ databases">
        <authorList>
            <person name="de Groot N.N."/>
        </authorList>
    </citation>
    <scope>NUCLEOTIDE SEQUENCE [LARGE SCALE GENOMIC DNA]</scope>
    <source>
        <strain evidence="9 10">A52C2</strain>
    </source>
</reference>
<organism evidence="9 10">
    <name type="scientific">Faunimonas pinastri</name>
    <dbReference type="NCBI Taxonomy" id="1855383"/>
    <lineage>
        <taxon>Bacteria</taxon>
        <taxon>Pseudomonadati</taxon>
        <taxon>Pseudomonadota</taxon>
        <taxon>Alphaproteobacteria</taxon>
        <taxon>Hyphomicrobiales</taxon>
        <taxon>Afifellaceae</taxon>
        <taxon>Faunimonas</taxon>
    </lineage>
</organism>
<evidence type="ECO:0000256" key="2">
    <source>
        <dbReference type="ARBA" id="ARBA00009298"/>
    </source>
</evidence>
<gene>
    <name evidence="9" type="ORF">SAMN05216548_104236</name>
</gene>
<dbReference type="AlphaFoldDB" id="A0A1H9FX24"/>
<evidence type="ECO:0000313" key="10">
    <source>
        <dbReference type="Proteomes" id="UP000199647"/>
    </source>
</evidence>
<dbReference type="STRING" id="1855383.SAMN05216548_104236"/>
<feature type="transmembrane region" description="Helical" evidence="7">
    <location>
        <begin position="13"/>
        <end position="30"/>
    </location>
</feature>
<comment type="similarity">
    <text evidence="2 7">Belongs to the MgtC/SapB family.</text>
</comment>
<dbReference type="EMBL" id="FOFG01000004">
    <property type="protein sequence ID" value="SEQ42387.1"/>
    <property type="molecule type" value="Genomic_DNA"/>
</dbReference>
<comment type="subcellular location">
    <subcellularLocation>
        <location evidence="7">Cell inner membrane</location>
        <topology evidence="7">Multi-pass membrane protein</topology>
    </subcellularLocation>
    <subcellularLocation>
        <location evidence="1">Cell membrane</location>
        <topology evidence="1">Multi-pass membrane protein</topology>
    </subcellularLocation>
</comment>
<dbReference type="PRINTS" id="PR01837">
    <property type="entry name" value="MGTCSAPBPROT"/>
</dbReference>
<evidence type="ECO:0000256" key="5">
    <source>
        <dbReference type="ARBA" id="ARBA00022989"/>
    </source>
</evidence>
<dbReference type="GO" id="GO:0005886">
    <property type="term" value="C:plasma membrane"/>
    <property type="evidence" value="ECO:0007669"/>
    <property type="project" value="UniProtKB-SubCell"/>
</dbReference>
<keyword evidence="3" id="KW-1003">Cell membrane</keyword>
<dbReference type="PANTHER" id="PTHR33778:SF1">
    <property type="entry name" value="MAGNESIUM TRANSPORTER YHID-RELATED"/>
    <property type="match status" value="1"/>
</dbReference>
<evidence type="ECO:0000256" key="6">
    <source>
        <dbReference type="ARBA" id="ARBA00023136"/>
    </source>
</evidence>
<keyword evidence="6 7" id="KW-0472">Membrane</keyword>
<keyword evidence="5 7" id="KW-1133">Transmembrane helix</keyword>
<dbReference type="InterPro" id="IPR049177">
    <property type="entry name" value="MgtC_SapB_SrpB_YhiD_N"/>
</dbReference>